<proteinExistence type="predicted"/>
<protein>
    <submittedName>
        <fullName evidence="1">Uncharacterized protein</fullName>
    </submittedName>
</protein>
<name>A0A6N8F8I7_9GAMM</name>
<dbReference type="EMBL" id="WOCD01000003">
    <property type="protein sequence ID" value="MUH72723.1"/>
    <property type="molecule type" value="Genomic_DNA"/>
</dbReference>
<dbReference type="RefSeq" id="WP_155695875.1">
    <property type="nucleotide sequence ID" value="NZ_WOCD01000003.1"/>
</dbReference>
<dbReference type="AlphaFoldDB" id="A0A6N8F8I7"/>
<accession>A0A6N8F8I7</accession>
<evidence type="ECO:0000313" key="2">
    <source>
        <dbReference type="Proteomes" id="UP000439994"/>
    </source>
</evidence>
<keyword evidence="2" id="KW-1185">Reference proteome</keyword>
<sequence>MNTILKCNFSFDAENSDQVNAIVSKLNNDKLRTFNSPGNTQISLELAVETIDELQQNLLQIGPALTELNKLAKPSELHCAGDVPEPLKASLAPFQPKFITIQQYQTLFH</sequence>
<comment type="caution">
    <text evidence="1">The sequence shown here is derived from an EMBL/GenBank/DDBJ whole genome shotgun (WGS) entry which is preliminary data.</text>
</comment>
<dbReference type="Proteomes" id="UP000439994">
    <property type="component" value="Unassembled WGS sequence"/>
</dbReference>
<organism evidence="1 2">
    <name type="scientific">Psychrosphaera haliotis</name>
    <dbReference type="NCBI Taxonomy" id="555083"/>
    <lineage>
        <taxon>Bacteria</taxon>
        <taxon>Pseudomonadati</taxon>
        <taxon>Pseudomonadota</taxon>
        <taxon>Gammaproteobacteria</taxon>
        <taxon>Alteromonadales</taxon>
        <taxon>Pseudoalteromonadaceae</taxon>
        <taxon>Psychrosphaera</taxon>
    </lineage>
</organism>
<evidence type="ECO:0000313" key="1">
    <source>
        <dbReference type="EMBL" id="MUH72723.1"/>
    </source>
</evidence>
<gene>
    <name evidence="1" type="ORF">GNP35_09615</name>
</gene>
<reference evidence="1 2" key="1">
    <citation type="submission" date="2019-11" db="EMBL/GenBank/DDBJ databases">
        <title>P. haliotis isolates from Z. marina roots.</title>
        <authorList>
            <person name="Cohen M."/>
            <person name="Jospin G."/>
            <person name="Eisen J.A."/>
            <person name="Coil D.A."/>
        </authorList>
    </citation>
    <scope>NUCLEOTIDE SEQUENCE [LARGE SCALE GENOMIC DNA]</scope>
    <source>
        <strain evidence="1 2">UCD-MCMsp1aY</strain>
    </source>
</reference>